<accession>A0A0R3SGF1</accession>
<dbReference type="EMBL" id="UYSG01001356">
    <property type="protein sequence ID" value="VDL41832.1"/>
    <property type="molecule type" value="Genomic_DNA"/>
</dbReference>
<reference evidence="8" key="1">
    <citation type="submission" date="2017-02" db="UniProtKB">
        <authorList>
            <consortium name="WormBaseParasite"/>
        </authorList>
    </citation>
    <scope>IDENTIFICATION</scope>
</reference>
<dbReference type="PANTHER" id="PTHR12722">
    <property type="entry name" value="XAP-5 PROTEIN-RELATED"/>
    <property type="match status" value="1"/>
</dbReference>
<evidence type="ECO:0000313" key="5">
    <source>
        <dbReference type="EMBL" id="VUZ45632.1"/>
    </source>
</evidence>
<dbReference type="PANTHER" id="PTHR12722:SF0">
    <property type="entry name" value="PROTEIN FAM50A"/>
    <property type="match status" value="1"/>
</dbReference>
<organism evidence="8">
    <name type="scientific">Hymenolepis diminuta</name>
    <name type="common">Rat tapeworm</name>
    <dbReference type="NCBI Taxonomy" id="6216"/>
    <lineage>
        <taxon>Eukaryota</taxon>
        <taxon>Metazoa</taxon>
        <taxon>Spiralia</taxon>
        <taxon>Lophotrochozoa</taxon>
        <taxon>Platyhelminthes</taxon>
        <taxon>Cestoda</taxon>
        <taxon>Eucestoda</taxon>
        <taxon>Cyclophyllidea</taxon>
        <taxon>Hymenolepididae</taxon>
        <taxon>Hymenolepis</taxon>
    </lineage>
</organism>
<dbReference type="Proteomes" id="UP000274504">
    <property type="component" value="Unassembled WGS sequence"/>
</dbReference>
<evidence type="ECO:0000313" key="4">
    <source>
        <dbReference type="EMBL" id="VDL41832.1"/>
    </source>
</evidence>
<dbReference type="AlphaFoldDB" id="A0A0R3SGF1"/>
<dbReference type="Pfam" id="PF04921">
    <property type="entry name" value="XAP5"/>
    <property type="match status" value="1"/>
</dbReference>
<keyword evidence="1" id="KW-0175">Coiled coil</keyword>
<protein>
    <submittedName>
        <fullName evidence="8">Protein FAM50 homolog</fullName>
    </submittedName>
</protein>
<dbReference type="InterPro" id="IPR007005">
    <property type="entry name" value="XAP5"/>
</dbReference>
<evidence type="ECO:0000313" key="6">
    <source>
        <dbReference type="Proteomes" id="UP000274504"/>
    </source>
</evidence>
<keyword evidence="7" id="KW-1185">Reference proteome</keyword>
<proteinExistence type="predicted"/>
<evidence type="ECO:0000256" key="1">
    <source>
        <dbReference type="SAM" id="Coils"/>
    </source>
</evidence>
<dbReference type="WBParaSite" id="HDID_0000397501-mRNA-1">
    <property type="protein sequence ID" value="HDID_0000397501-mRNA-1"/>
    <property type="gene ID" value="HDID_0000397501"/>
</dbReference>
<feature type="compositionally biased region" description="Acidic residues" evidence="2">
    <location>
        <begin position="116"/>
        <end position="126"/>
    </location>
</feature>
<dbReference type="GO" id="GO:0005634">
    <property type="term" value="C:nucleus"/>
    <property type="evidence" value="ECO:0007669"/>
    <property type="project" value="InterPro"/>
</dbReference>
<feature type="coiled-coil region" evidence="1">
    <location>
        <begin position="1"/>
        <end position="41"/>
    </location>
</feature>
<dbReference type="Proteomes" id="UP000321570">
    <property type="component" value="Unassembled WGS sequence"/>
</dbReference>
<evidence type="ECO:0000259" key="3">
    <source>
        <dbReference type="Pfam" id="PF04921"/>
    </source>
</evidence>
<gene>
    <name evidence="4" type="ORF">HDID_LOCUS3973</name>
    <name evidence="5" type="ORF">WMSIL1_LOCUS5539</name>
</gene>
<dbReference type="GO" id="GO:0006325">
    <property type="term" value="P:chromatin organization"/>
    <property type="evidence" value="ECO:0007669"/>
    <property type="project" value="TreeGrafter"/>
</dbReference>
<sequence length="388" mass="45480">MSSFKGNMRESQRALQLLKEREKERQEIEFQKKKLEAELRVGEFTNKFTKHHDSIEGQLKTDTIGLVTLDEMKARQQAVITQREKELALGKANRAKFLEGKHSKHGVVRRGPISFNEDEEDEELLSDNDALNVAPKRHLEKQEEEQKSISQPIEEPVENPQEDGTDNSVVKAINSSCEQAIEAGVESFKKKRRRLGKNPDVDTSFLPDIDRDEEEKQLREQLRREWHAKQAAIKEEEITITYSYWDGSGHRRQVKMRKGHSIHLFLHRCLEQLRKDFSELRAASADQMMYIKEDLIIPHHYTFYDFIVTKARGKSGPLFAFDVYEDVRIRMDASKEKEESHAGKVCLRSWYERHKHIFPASRWEPYDPAKNWDQYTISDKMSVKINVK</sequence>
<evidence type="ECO:0000313" key="8">
    <source>
        <dbReference type="WBParaSite" id="HDID_0000397501-mRNA-1"/>
    </source>
</evidence>
<dbReference type="InterPro" id="IPR048337">
    <property type="entry name" value="FAM50A/XAP5_C"/>
</dbReference>
<dbReference type="OrthoDB" id="1562195at2759"/>
<dbReference type="STRING" id="6216.A0A0R3SGF1"/>
<evidence type="ECO:0000256" key="2">
    <source>
        <dbReference type="SAM" id="MobiDB-lite"/>
    </source>
</evidence>
<dbReference type="EMBL" id="CABIJS010000177">
    <property type="protein sequence ID" value="VUZ45632.1"/>
    <property type="molecule type" value="Genomic_DNA"/>
</dbReference>
<feature type="domain" description="FAM50A/XAP5 C-terminal" evidence="3">
    <location>
        <begin position="236"/>
        <end position="376"/>
    </location>
</feature>
<evidence type="ECO:0000313" key="7">
    <source>
        <dbReference type="Proteomes" id="UP000321570"/>
    </source>
</evidence>
<name>A0A0R3SGF1_HYMDI</name>
<reference evidence="5 7" key="3">
    <citation type="submission" date="2019-07" db="EMBL/GenBank/DDBJ databases">
        <authorList>
            <person name="Jastrzebski P J."/>
            <person name="Paukszto L."/>
            <person name="Jastrzebski P J."/>
        </authorList>
    </citation>
    <scope>NUCLEOTIDE SEQUENCE [LARGE SCALE GENOMIC DNA]</scope>
    <source>
        <strain evidence="5 7">WMS-il1</strain>
    </source>
</reference>
<feature type="compositionally biased region" description="Acidic residues" evidence="2">
    <location>
        <begin position="155"/>
        <end position="165"/>
    </location>
</feature>
<reference evidence="4 6" key="2">
    <citation type="submission" date="2018-11" db="EMBL/GenBank/DDBJ databases">
        <authorList>
            <consortium name="Pathogen Informatics"/>
        </authorList>
    </citation>
    <scope>NUCLEOTIDE SEQUENCE [LARGE SCALE GENOMIC DNA]</scope>
</reference>
<feature type="region of interest" description="Disordered" evidence="2">
    <location>
        <begin position="109"/>
        <end position="167"/>
    </location>
</feature>